<sequence length="248" mass="28728">MHTRIFSGTRTNQTQPKTFHQTHIEQLVLWKNMLSLLDTHILEHNIQLDIAQTDGINRQDPKNLSEEDSYLVEEIKRLKETLFEISTKNSIKEKALDSINSATQYLKKLYSEEGRLTEFHKTASKHQALDIEAMSLVNEISKKERALFQLEEEISAETVANRVKFEQLEKLKSELAEKERDNISKAINYLSLGKPKEQSISDQIKLKKRHITTLQHIITGLVLNSSIEWHLDPELQEAMLDPVFPKDT</sequence>
<accession>A0ACC2SCI8</accession>
<evidence type="ECO:0000313" key="2">
    <source>
        <dbReference type="Proteomes" id="UP001165960"/>
    </source>
</evidence>
<protein>
    <submittedName>
        <fullName evidence="1">Uncharacterized protein</fullName>
    </submittedName>
</protein>
<dbReference type="Proteomes" id="UP001165960">
    <property type="component" value="Unassembled WGS sequence"/>
</dbReference>
<reference evidence="1" key="1">
    <citation type="submission" date="2022-04" db="EMBL/GenBank/DDBJ databases">
        <title>Genome of the entomopathogenic fungus Entomophthora muscae.</title>
        <authorList>
            <person name="Elya C."/>
            <person name="Lovett B.R."/>
            <person name="Lee E."/>
            <person name="Macias A.M."/>
            <person name="Hajek A.E."/>
            <person name="De Bivort B.L."/>
            <person name="Kasson M.T."/>
            <person name="De Fine Licht H.H."/>
            <person name="Stajich J.E."/>
        </authorList>
    </citation>
    <scope>NUCLEOTIDE SEQUENCE</scope>
    <source>
        <strain evidence="1">Berkeley</strain>
    </source>
</reference>
<evidence type="ECO:0000313" key="1">
    <source>
        <dbReference type="EMBL" id="KAJ9060121.1"/>
    </source>
</evidence>
<organism evidence="1 2">
    <name type="scientific">Entomophthora muscae</name>
    <dbReference type="NCBI Taxonomy" id="34485"/>
    <lineage>
        <taxon>Eukaryota</taxon>
        <taxon>Fungi</taxon>
        <taxon>Fungi incertae sedis</taxon>
        <taxon>Zoopagomycota</taxon>
        <taxon>Entomophthoromycotina</taxon>
        <taxon>Entomophthoromycetes</taxon>
        <taxon>Entomophthorales</taxon>
        <taxon>Entomophthoraceae</taxon>
        <taxon>Entomophthora</taxon>
    </lineage>
</organism>
<keyword evidence="2" id="KW-1185">Reference proteome</keyword>
<dbReference type="EMBL" id="QTSX02005253">
    <property type="protein sequence ID" value="KAJ9060121.1"/>
    <property type="molecule type" value="Genomic_DNA"/>
</dbReference>
<name>A0ACC2SCI8_9FUNG</name>
<proteinExistence type="predicted"/>
<gene>
    <name evidence="1" type="ORF">DSO57_1034268</name>
</gene>
<comment type="caution">
    <text evidence="1">The sequence shown here is derived from an EMBL/GenBank/DDBJ whole genome shotgun (WGS) entry which is preliminary data.</text>
</comment>